<evidence type="ECO:0000256" key="2">
    <source>
        <dbReference type="ARBA" id="ARBA00008571"/>
    </source>
</evidence>
<reference evidence="6 7" key="1">
    <citation type="submission" date="2016-10" db="EMBL/GenBank/DDBJ databases">
        <authorList>
            <person name="de Groot N.N."/>
        </authorList>
    </citation>
    <scope>NUCLEOTIDE SEQUENCE [LARGE SCALE GENOMIC DNA]</scope>
    <source>
        <strain evidence="6 7">HLD2</strain>
    </source>
</reference>
<evidence type="ECO:0000256" key="1">
    <source>
        <dbReference type="ARBA" id="ARBA00004496"/>
    </source>
</evidence>
<keyword evidence="4" id="KW-0963">Cytoplasm</keyword>
<gene>
    <name evidence="6" type="ORF">SAMN03097708_02436</name>
</gene>
<evidence type="ECO:0000313" key="7">
    <source>
        <dbReference type="Proteomes" id="UP000199648"/>
    </source>
</evidence>
<dbReference type="GO" id="GO:0006105">
    <property type="term" value="P:succinate metabolic process"/>
    <property type="evidence" value="ECO:0007669"/>
    <property type="project" value="TreeGrafter"/>
</dbReference>
<evidence type="ECO:0000256" key="4">
    <source>
        <dbReference type="ARBA" id="ARBA00022490"/>
    </source>
</evidence>
<dbReference type="SUPFAM" id="SSF109910">
    <property type="entry name" value="YgfY-like"/>
    <property type="match status" value="1"/>
</dbReference>
<name>A0A1G5QMV2_9GAMM</name>
<evidence type="ECO:0000313" key="6">
    <source>
        <dbReference type="EMBL" id="SCZ63175.1"/>
    </source>
</evidence>
<proteinExistence type="inferred from homology"/>
<accession>A0A1G5QMV2</accession>
<keyword evidence="5" id="KW-0143">Chaperone</keyword>
<dbReference type="Gene3D" id="1.10.150.250">
    <property type="entry name" value="Flavinator of succinate dehydrogenase"/>
    <property type="match status" value="1"/>
</dbReference>
<dbReference type="InterPro" id="IPR005631">
    <property type="entry name" value="SDH"/>
</dbReference>
<evidence type="ECO:0000256" key="5">
    <source>
        <dbReference type="ARBA" id="ARBA00023186"/>
    </source>
</evidence>
<dbReference type="OrthoDB" id="9180899at2"/>
<sequence length="81" mass="9520">MSQSPSKLYWRCRRGMLELDLLLQRFLGHGYGSMDDQGRRVFEEEVLELSDQDLHDYLFGTKQPDDKEVARVIESIRTAQD</sequence>
<dbReference type="RefSeq" id="WP_092997459.1">
    <property type="nucleotide sequence ID" value="NZ_FMWD01000007.1"/>
</dbReference>
<comment type="subcellular location">
    <subcellularLocation>
        <location evidence="1">Cytoplasm</location>
    </subcellularLocation>
</comment>
<dbReference type="AlphaFoldDB" id="A0A1G5QMV2"/>
<keyword evidence="7" id="KW-1185">Reference proteome</keyword>
<dbReference type="EMBL" id="FMWD01000007">
    <property type="protein sequence ID" value="SCZ63175.1"/>
    <property type="molecule type" value="Genomic_DNA"/>
</dbReference>
<dbReference type="InterPro" id="IPR036714">
    <property type="entry name" value="SDH_sf"/>
</dbReference>
<organism evidence="6 7">
    <name type="scientific">Thiohalomonas denitrificans</name>
    <dbReference type="NCBI Taxonomy" id="415747"/>
    <lineage>
        <taxon>Bacteria</taxon>
        <taxon>Pseudomonadati</taxon>
        <taxon>Pseudomonadota</taxon>
        <taxon>Gammaproteobacteria</taxon>
        <taxon>Thiohalomonadales</taxon>
        <taxon>Thiohalomonadaceae</taxon>
        <taxon>Thiohalomonas</taxon>
    </lineage>
</organism>
<dbReference type="STRING" id="415747.SAMN03097708_02436"/>
<dbReference type="GO" id="GO:0005737">
    <property type="term" value="C:cytoplasm"/>
    <property type="evidence" value="ECO:0007669"/>
    <property type="project" value="UniProtKB-SubCell"/>
</dbReference>
<dbReference type="InterPro" id="IPR050531">
    <property type="entry name" value="SdhE_FAD_assembly_factor"/>
</dbReference>
<dbReference type="Proteomes" id="UP000199648">
    <property type="component" value="Unassembled WGS sequence"/>
</dbReference>
<dbReference type="PANTHER" id="PTHR39585">
    <property type="entry name" value="FAD ASSEMBLY FACTOR SDHE"/>
    <property type="match status" value="1"/>
</dbReference>
<protein>
    <recommendedName>
        <fullName evidence="3">FAD assembly factor SdhE</fullName>
    </recommendedName>
</protein>
<dbReference type="PANTHER" id="PTHR39585:SF1">
    <property type="entry name" value="FAD ASSEMBLY FACTOR SDHE"/>
    <property type="match status" value="1"/>
</dbReference>
<dbReference type="Pfam" id="PF03937">
    <property type="entry name" value="Sdh5"/>
    <property type="match status" value="1"/>
</dbReference>
<evidence type="ECO:0000256" key="3">
    <source>
        <dbReference type="ARBA" id="ARBA00019418"/>
    </source>
</evidence>
<comment type="similarity">
    <text evidence="2">Belongs to the SdhE FAD assembly factor family.</text>
</comment>